<reference evidence="1 2" key="1">
    <citation type="submission" date="2017-07" db="EMBL/GenBank/DDBJ databases">
        <title>An improved, manually edited Actinidia chinensis var. chinensis (kiwifruit) genome highlights the challenges associated with draft genomes and gene prediction in plants.</title>
        <authorList>
            <person name="Pilkington S."/>
            <person name="Crowhurst R."/>
            <person name="Hilario E."/>
            <person name="Nardozza S."/>
            <person name="Fraser L."/>
            <person name="Peng Y."/>
            <person name="Gunaseelan K."/>
            <person name="Simpson R."/>
            <person name="Tahir J."/>
            <person name="Deroles S."/>
            <person name="Templeton K."/>
            <person name="Luo Z."/>
            <person name="Davy M."/>
            <person name="Cheng C."/>
            <person name="Mcneilage M."/>
            <person name="Scaglione D."/>
            <person name="Liu Y."/>
            <person name="Zhang Q."/>
            <person name="Datson P."/>
            <person name="De Silva N."/>
            <person name="Gardiner S."/>
            <person name="Bassett H."/>
            <person name="Chagne D."/>
            <person name="Mccallum J."/>
            <person name="Dzierzon H."/>
            <person name="Deng C."/>
            <person name="Wang Y.-Y."/>
            <person name="Barron N."/>
            <person name="Manako K."/>
            <person name="Bowen J."/>
            <person name="Foster T."/>
            <person name="Erridge Z."/>
            <person name="Tiffin H."/>
            <person name="Waite C."/>
            <person name="Davies K."/>
            <person name="Grierson E."/>
            <person name="Laing W."/>
            <person name="Kirk R."/>
            <person name="Chen X."/>
            <person name="Wood M."/>
            <person name="Montefiori M."/>
            <person name="Brummell D."/>
            <person name="Schwinn K."/>
            <person name="Catanach A."/>
            <person name="Fullerton C."/>
            <person name="Li D."/>
            <person name="Meiyalaghan S."/>
            <person name="Nieuwenhuizen N."/>
            <person name="Read N."/>
            <person name="Prakash R."/>
            <person name="Hunter D."/>
            <person name="Zhang H."/>
            <person name="Mckenzie M."/>
            <person name="Knabel M."/>
            <person name="Harris A."/>
            <person name="Allan A."/>
            <person name="Chen A."/>
            <person name="Janssen B."/>
            <person name="Plunkett B."/>
            <person name="Dwamena C."/>
            <person name="Voogd C."/>
            <person name="Leif D."/>
            <person name="Lafferty D."/>
            <person name="Souleyre E."/>
            <person name="Varkonyi-Gasic E."/>
            <person name="Gambi F."/>
            <person name="Hanley J."/>
            <person name="Yao J.-L."/>
            <person name="Cheung J."/>
            <person name="David K."/>
            <person name="Warren B."/>
            <person name="Marsh K."/>
            <person name="Snowden K."/>
            <person name="Lin-Wang K."/>
            <person name="Brian L."/>
            <person name="Martinez-Sanchez M."/>
            <person name="Wang M."/>
            <person name="Ileperuma N."/>
            <person name="Macnee N."/>
            <person name="Campin R."/>
            <person name="Mcatee P."/>
            <person name="Drummond R."/>
            <person name="Espley R."/>
            <person name="Ireland H."/>
            <person name="Wu R."/>
            <person name="Atkinson R."/>
            <person name="Karunairetnam S."/>
            <person name="Bulley S."/>
            <person name="Chunkath S."/>
            <person name="Hanley Z."/>
            <person name="Storey R."/>
            <person name="Thrimawithana A."/>
            <person name="Thomson S."/>
            <person name="David C."/>
            <person name="Testolin R."/>
        </authorList>
    </citation>
    <scope>NUCLEOTIDE SEQUENCE [LARGE SCALE GENOMIC DNA]</scope>
    <source>
        <strain evidence="2">cv. Red5</strain>
        <tissue evidence="1">Young leaf</tissue>
    </source>
</reference>
<dbReference type="OrthoDB" id="45251at2759"/>
<comment type="caution">
    <text evidence="1">The sequence shown here is derived from an EMBL/GenBank/DDBJ whole genome shotgun (WGS) entry which is preliminary data.</text>
</comment>
<dbReference type="Proteomes" id="UP000241394">
    <property type="component" value="Chromosome LG28"/>
</dbReference>
<protein>
    <submittedName>
        <fullName evidence="1">Sec-independent protein translocase protein like</fullName>
    </submittedName>
</protein>
<name>A0A2R6P635_ACTCC</name>
<accession>A0A2R6P635</accession>
<evidence type="ECO:0000313" key="1">
    <source>
        <dbReference type="EMBL" id="PSR86102.1"/>
    </source>
</evidence>
<reference evidence="2" key="2">
    <citation type="journal article" date="2018" name="BMC Genomics">
        <title>A manually annotated Actinidia chinensis var. chinensis (kiwifruit) genome highlights the challenges associated with draft genomes and gene prediction in plants.</title>
        <authorList>
            <person name="Pilkington S.M."/>
            <person name="Crowhurst R."/>
            <person name="Hilario E."/>
            <person name="Nardozza S."/>
            <person name="Fraser L."/>
            <person name="Peng Y."/>
            <person name="Gunaseelan K."/>
            <person name="Simpson R."/>
            <person name="Tahir J."/>
            <person name="Deroles S.C."/>
            <person name="Templeton K."/>
            <person name="Luo Z."/>
            <person name="Davy M."/>
            <person name="Cheng C."/>
            <person name="McNeilage M."/>
            <person name="Scaglione D."/>
            <person name="Liu Y."/>
            <person name="Zhang Q."/>
            <person name="Datson P."/>
            <person name="De Silva N."/>
            <person name="Gardiner S.E."/>
            <person name="Bassett H."/>
            <person name="Chagne D."/>
            <person name="McCallum J."/>
            <person name="Dzierzon H."/>
            <person name="Deng C."/>
            <person name="Wang Y.Y."/>
            <person name="Barron L."/>
            <person name="Manako K."/>
            <person name="Bowen J."/>
            <person name="Foster T.M."/>
            <person name="Erridge Z.A."/>
            <person name="Tiffin H."/>
            <person name="Waite C.N."/>
            <person name="Davies K.M."/>
            <person name="Grierson E.P."/>
            <person name="Laing W.A."/>
            <person name="Kirk R."/>
            <person name="Chen X."/>
            <person name="Wood M."/>
            <person name="Montefiori M."/>
            <person name="Brummell D.A."/>
            <person name="Schwinn K.E."/>
            <person name="Catanach A."/>
            <person name="Fullerton C."/>
            <person name="Li D."/>
            <person name="Meiyalaghan S."/>
            <person name="Nieuwenhuizen N."/>
            <person name="Read N."/>
            <person name="Prakash R."/>
            <person name="Hunter D."/>
            <person name="Zhang H."/>
            <person name="McKenzie M."/>
            <person name="Knabel M."/>
            <person name="Harris A."/>
            <person name="Allan A.C."/>
            <person name="Gleave A."/>
            <person name="Chen A."/>
            <person name="Janssen B.J."/>
            <person name="Plunkett B."/>
            <person name="Ampomah-Dwamena C."/>
            <person name="Voogd C."/>
            <person name="Leif D."/>
            <person name="Lafferty D."/>
            <person name="Souleyre E.J.F."/>
            <person name="Varkonyi-Gasic E."/>
            <person name="Gambi F."/>
            <person name="Hanley J."/>
            <person name="Yao J.L."/>
            <person name="Cheung J."/>
            <person name="David K.M."/>
            <person name="Warren B."/>
            <person name="Marsh K."/>
            <person name="Snowden K.C."/>
            <person name="Lin-Wang K."/>
            <person name="Brian L."/>
            <person name="Martinez-Sanchez M."/>
            <person name="Wang M."/>
            <person name="Ileperuma N."/>
            <person name="Macnee N."/>
            <person name="Campin R."/>
            <person name="McAtee P."/>
            <person name="Drummond R.S.M."/>
            <person name="Espley R.V."/>
            <person name="Ireland H.S."/>
            <person name="Wu R."/>
            <person name="Atkinson R.G."/>
            <person name="Karunairetnam S."/>
            <person name="Bulley S."/>
            <person name="Chunkath S."/>
            <person name="Hanley Z."/>
            <person name="Storey R."/>
            <person name="Thrimawithana A.H."/>
            <person name="Thomson S."/>
            <person name="David C."/>
            <person name="Testolin R."/>
            <person name="Huang H."/>
            <person name="Hellens R.P."/>
            <person name="Schaffer R.J."/>
        </authorList>
    </citation>
    <scope>NUCLEOTIDE SEQUENCE [LARGE SCALE GENOMIC DNA]</scope>
    <source>
        <strain evidence="2">cv. Red5</strain>
    </source>
</reference>
<dbReference type="PANTHER" id="PTHR35512:SF1">
    <property type="entry name" value="OS11G0550900 PROTEIN"/>
    <property type="match status" value="1"/>
</dbReference>
<dbReference type="PANTHER" id="PTHR35512">
    <property type="entry name" value="OS11G0550900 PROTEIN"/>
    <property type="match status" value="1"/>
</dbReference>
<dbReference type="AlphaFoldDB" id="A0A2R6P635"/>
<dbReference type="Gramene" id="PSR86102">
    <property type="protein sequence ID" value="PSR86102"/>
    <property type="gene ID" value="CEY00_Acc31738"/>
</dbReference>
<dbReference type="EMBL" id="NKQK01000028">
    <property type="protein sequence ID" value="PSR86102.1"/>
    <property type="molecule type" value="Genomic_DNA"/>
</dbReference>
<organism evidence="1 2">
    <name type="scientific">Actinidia chinensis var. chinensis</name>
    <name type="common">Chinese soft-hair kiwi</name>
    <dbReference type="NCBI Taxonomy" id="1590841"/>
    <lineage>
        <taxon>Eukaryota</taxon>
        <taxon>Viridiplantae</taxon>
        <taxon>Streptophyta</taxon>
        <taxon>Embryophyta</taxon>
        <taxon>Tracheophyta</taxon>
        <taxon>Spermatophyta</taxon>
        <taxon>Magnoliopsida</taxon>
        <taxon>eudicotyledons</taxon>
        <taxon>Gunneridae</taxon>
        <taxon>Pentapetalae</taxon>
        <taxon>asterids</taxon>
        <taxon>Ericales</taxon>
        <taxon>Actinidiaceae</taxon>
        <taxon>Actinidia</taxon>
    </lineage>
</organism>
<evidence type="ECO:0000313" key="2">
    <source>
        <dbReference type="Proteomes" id="UP000241394"/>
    </source>
</evidence>
<proteinExistence type="predicted"/>
<keyword evidence="2" id="KW-1185">Reference proteome</keyword>
<gene>
    <name evidence="1" type="ORF">CEY00_Acc31738</name>
</gene>
<dbReference type="STRING" id="1590841.A0A2R6P635"/>
<sequence>MVRISWYQSPTFLRSTWKIQSNTVAQRDALGYVQKFVQTRVVQPVQDVHREAQRKETKKSWGDSGSMPRAACVAVFQELHMSGSMPRAAFVVTFRELHMIWYISRTTYGLVVCRELRVSQYSENYICSGSMPRAVFVVAFRELNTSGSSSLLHLPVHKILATFSAAFGQFRTAFDGQPSQPSRAIRTQWQYLEASELHLITRTMPGAECLAKPTGHSRTVPRAECLMSRKGRADRARGRHKNRSYFCTPVGGPKDLPILAKTAGRLAGRAIGYVQLARGQFDNIMRQNQARQVHKELQDTIAQLEAICYDIRTISFMNPGPMTRRLVDNIGQTSASSDNAELPKPETENRSTITDAKTFIPITSGFSDMHSQATAYAKLSESTTLNSGPVKSSEAIDVLTDESGLTVLPVSAESTGLLPDRRGNNLLFDSTLDVCIFTCCLFIGQFS</sequence>
<dbReference type="InParanoid" id="A0A2R6P635"/>